<keyword evidence="2" id="KW-1185">Reference proteome</keyword>
<sequence>MSVFCKIYFIIYSNFTKYFSTTKLTRISFNIVDSLTAEFDELTDWSKENIDNPWSFIKFRKKPLFKIDKNTVLPISNKLFKEQLFEGVFHKIRACYPDEDLKFNSFFGRPYEKYIEILMEKAKNSSGQNKYELIKEFEYDKDKKRSPDVMLKLGDQLLVIEAKSKRLTLNALEGNDHDSIEKAQEDLVLSPIKQAHDRIVEILDSNKKSVFQDIKSYYIAVVNIKDFPTLPPVEKEIKDKLEQHFQIPIKGFFHMDIEEYEMLCHLISRKTKRPIFSILDNRFYKYPGIPFSNFLDVSSLPMKRAEFIDEKGKEFLEIMKEKLFNEE</sequence>
<reference evidence="1 2" key="1">
    <citation type="submission" date="2016-10" db="EMBL/GenBank/DDBJ databases">
        <authorList>
            <person name="de Groot N.N."/>
        </authorList>
    </citation>
    <scope>NUCLEOTIDE SEQUENCE [LARGE SCALE GENOMIC DNA]</scope>
    <source>
        <strain evidence="1 2">ATCC 51327</strain>
    </source>
</reference>
<organism evidence="1 2">
    <name type="scientific">Halanaerobium salsuginis</name>
    <dbReference type="NCBI Taxonomy" id="29563"/>
    <lineage>
        <taxon>Bacteria</taxon>
        <taxon>Bacillati</taxon>
        <taxon>Bacillota</taxon>
        <taxon>Clostridia</taxon>
        <taxon>Halanaerobiales</taxon>
        <taxon>Halanaerobiaceae</taxon>
        <taxon>Halanaerobium</taxon>
    </lineage>
</organism>
<proteinExistence type="predicted"/>
<protein>
    <recommendedName>
        <fullName evidence="3">Nuclease-related domain-containing protein</fullName>
    </recommendedName>
</protein>
<dbReference type="Proteomes" id="UP000199006">
    <property type="component" value="Unassembled WGS sequence"/>
</dbReference>
<dbReference type="AlphaFoldDB" id="A0A1I4NCA9"/>
<evidence type="ECO:0008006" key="3">
    <source>
        <dbReference type="Google" id="ProtNLM"/>
    </source>
</evidence>
<dbReference type="EMBL" id="FOTI01000076">
    <property type="protein sequence ID" value="SFM13016.1"/>
    <property type="molecule type" value="Genomic_DNA"/>
</dbReference>
<gene>
    <name evidence="1" type="ORF">SAMN02983006_02870</name>
</gene>
<evidence type="ECO:0000313" key="1">
    <source>
        <dbReference type="EMBL" id="SFM13016.1"/>
    </source>
</evidence>
<name>A0A1I4NCA9_9FIRM</name>
<accession>A0A1I4NCA9</accession>
<evidence type="ECO:0000313" key="2">
    <source>
        <dbReference type="Proteomes" id="UP000199006"/>
    </source>
</evidence>
<dbReference type="STRING" id="29563.SAMN02983006_02870"/>